<evidence type="ECO:0000313" key="5">
    <source>
        <dbReference type="Proteomes" id="UP000028252"/>
    </source>
</evidence>
<dbReference type="OrthoDB" id="5500703at2"/>
<dbReference type="STRING" id="1232683.ADIMK_1832"/>
<keyword evidence="5" id="KW-1185">Reference proteome</keyword>
<evidence type="ECO:0000256" key="1">
    <source>
        <dbReference type="ARBA" id="ARBA00022723"/>
    </source>
</evidence>
<evidence type="ECO:0000259" key="3">
    <source>
        <dbReference type="SMART" id="SM01007"/>
    </source>
</evidence>
<organism evidence="4 5">
    <name type="scientific">Marinobacterium lacunae</name>
    <dbReference type="NCBI Taxonomy" id="1232683"/>
    <lineage>
        <taxon>Bacteria</taxon>
        <taxon>Pseudomonadati</taxon>
        <taxon>Pseudomonadota</taxon>
        <taxon>Gammaproteobacteria</taxon>
        <taxon>Oceanospirillales</taxon>
        <taxon>Oceanospirillaceae</taxon>
        <taxon>Marinobacterium</taxon>
    </lineage>
</organism>
<dbReference type="GO" id="GO:0005829">
    <property type="term" value="C:cytosol"/>
    <property type="evidence" value="ECO:0007669"/>
    <property type="project" value="TreeGrafter"/>
</dbReference>
<evidence type="ECO:0000256" key="2">
    <source>
        <dbReference type="ARBA" id="ARBA00023239"/>
    </source>
</evidence>
<keyword evidence="1" id="KW-0479">Metal-binding</keyword>
<feature type="domain" description="Class II aldolase/adducin N-terminal" evidence="3">
    <location>
        <begin position="8"/>
        <end position="186"/>
    </location>
</feature>
<dbReference type="GO" id="GO:0019323">
    <property type="term" value="P:pentose catabolic process"/>
    <property type="evidence" value="ECO:0007669"/>
    <property type="project" value="TreeGrafter"/>
</dbReference>
<dbReference type="PATRIC" id="fig|1232683.4.peg.1807"/>
<dbReference type="RefSeq" id="WP_081849729.1">
    <property type="nucleotide sequence ID" value="NZ_JMQN01000021.1"/>
</dbReference>
<dbReference type="Proteomes" id="UP000028252">
    <property type="component" value="Unassembled WGS sequence"/>
</dbReference>
<dbReference type="InterPro" id="IPR001303">
    <property type="entry name" value="Aldolase_II/adducin_N"/>
</dbReference>
<dbReference type="eggNOG" id="COG0235">
    <property type="taxonomic scope" value="Bacteria"/>
</dbReference>
<dbReference type="SMART" id="SM01007">
    <property type="entry name" value="Aldolase_II"/>
    <property type="match status" value="1"/>
</dbReference>
<dbReference type="AlphaFoldDB" id="A0A081FZZ2"/>
<dbReference type="InterPro" id="IPR036409">
    <property type="entry name" value="Aldolase_II/adducin_N_sf"/>
</dbReference>
<dbReference type="Gene3D" id="3.40.225.10">
    <property type="entry name" value="Class II aldolase/adducin N-terminal domain"/>
    <property type="match status" value="1"/>
</dbReference>
<proteinExistence type="predicted"/>
<keyword evidence="2" id="KW-0456">Lyase</keyword>
<dbReference type="GO" id="GO:0016832">
    <property type="term" value="F:aldehyde-lyase activity"/>
    <property type="evidence" value="ECO:0007669"/>
    <property type="project" value="TreeGrafter"/>
</dbReference>
<dbReference type="GO" id="GO:0046872">
    <property type="term" value="F:metal ion binding"/>
    <property type="evidence" value="ECO:0007669"/>
    <property type="project" value="UniProtKB-KW"/>
</dbReference>
<name>A0A081FZZ2_9GAMM</name>
<dbReference type="EMBL" id="JMQN01000021">
    <property type="protein sequence ID" value="KEA64097.1"/>
    <property type="molecule type" value="Genomic_DNA"/>
</dbReference>
<dbReference type="PANTHER" id="PTHR22789">
    <property type="entry name" value="FUCULOSE PHOSPHATE ALDOLASE"/>
    <property type="match status" value="1"/>
</dbReference>
<comment type="caution">
    <text evidence="4">The sequence shown here is derived from an EMBL/GenBank/DDBJ whole genome shotgun (WGS) entry which is preliminary data.</text>
</comment>
<dbReference type="Pfam" id="PF00596">
    <property type="entry name" value="Aldolase_II"/>
    <property type="match status" value="1"/>
</dbReference>
<gene>
    <name evidence="4" type="ORF">ADIMK_1832</name>
</gene>
<dbReference type="PANTHER" id="PTHR22789:SF0">
    <property type="entry name" value="3-OXO-TETRONATE 4-PHOSPHATE DECARBOXYLASE-RELATED"/>
    <property type="match status" value="1"/>
</dbReference>
<evidence type="ECO:0000313" key="4">
    <source>
        <dbReference type="EMBL" id="KEA64097.1"/>
    </source>
</evidence>
<sequence length="214" mass="23214">MLAANERQSVVELCINLSKRGYLAGTGGNVALRVDDELIAVTPSAVDYLTMTPADVCVVRLDDLSKVDGQRNPSVETGLHAGLMRRRPDVGCSIHTHQPIASACTLLRKPLTVTDPRSVQRIGSRIPMVGYMPSGTGLLAHRVRRAIRPDINAYLMRNHGVLCCGKSLSDAVEAVEILEKQASRWLFDAIATEAHARPGRAVTLDRVQALLGEE</sequence>
<dbReference type="InterPro" id="IPR050197">
    <property type="entry name" value="Aldolase_class_II_sugar_metab"/>
</dbReference>
<accession>A0A081FZZ2</accession>
<protein>
    <submittedName>
        <fullName evidence="4">Ribulose-5-phosphate 4-epimerase</fullName>
    </submittedName>
</protein>
<dbReference type="SUPFAM" id="SSF53639">
    <property type="entry name" value="AraD/HMP-PK domain-like"/>
    <property type="match status" value="1"/>
</dbReference>
<reference evidence="4 5" key="1">
    <citation type="submission" date="2014-04" db="EMBL/GenBank/DDBJ databases">
        <title>Marinobacterium kochiensis sp. nov., isolated from sediment sample collected from Kochi backwaters in Kerala, India.</title>
        <authorList>
            <person name="Singh A."/>
            <person name="Pinnaka A.K."/>
        </authorList>
    </citation>
    <scope>NUCLEOTIDE SEQUENCE [LARGE SCALE GENOMIC DNA]</scope>
    <source>
        <strain evidence="4 5">AK27</strain>
    </source>
</reference>